<dbReference type="SUPFAM" id="SSF57667">
    <property type="entry name" value="beta-beta-alpha zinc fingers"/>
    <property type="match status" value="1"/>
</dbReference>
<evidence type="ECO:0000256" key="3">
    <source>
        <dbReference type="ARBA" id="ARBA00022771"/>
    </source>
</evidence>
<reference evidence="7 8" key="1">
    <citation type="submission" date="2015-12" db="EMBL/GenBank/DDBJ databases">
        <title>The genome of Folsomia candida.</title>
        <authorList>
            <person name="Faddeeva A."/>
            <person name="Derks M.F."/>
            <person name="Anvar Y."/>
            <person name="Smit S."/>
            <person name="Van Straalen N."/>
            <person name="Roelofs D."/>
        </authorList>
    </citation>
    <scope>NUCLEOTIDE SEQUENCE [LARGE SCALE GENOMIC DNA]</scope>
    <source>
        <strain evidence="7 8">VU population</strain>
        <tissue evidence="7">Whole body</tissue>
    </source>
</reference>
<dbReference type="InterPro" id="IPR036236">
    <property type="entry name" value="Znf_C2H2_sf"/>
</dbReference>
<keyword evidence="4" id="KW-0862">Zinc</keyword>
<dbReference type="InterPro" id="IPR013087">
    <property type="entry name" value="Znf_C2H2_type"/>
</dbReference>
<evidence type="ECO:0000256" key="4">
    <source>
        <dbReference type="ARBA" id="ARBA00022833"/>
    </source>
</evidence>
<organism evidence="7 8">
    <name type="scientific">Folsomia candida</name>
    <name type="common">Springtail</name>
    <dbReference type="NCBI Taxonomy" id="158441"/>
    <lineage>
        <taxon>Eukaryota</taxon>
        <taxon>Metazoa</taxon>
        <taxon>Ecdysozoa</taxon>
        <taxon>Arthropoda</taxon>
        <taxon>Hexapoda</taxon>
        <taxon>Collembola</taxon>
        <taxon>Entomobryomorpha</taxon>
        <taxon>Isotomoidea</taxon>
        <taxon>Isotomidae</taxon>
        <taxon>Proisotominae</taxon>
        <taxon>Folsomia</taxon>
    </lineage>
</organism>
<dbReference type="SMART" id="SM00355">
    <property type="entry name" value="ZnF_C2H2"/>
    <property type="match status" value="4"/>
</dbReference>
<dbReference type="GO" id="GO:0000981">
    <property type="term" value="F:DNA-binding transcription factor activity, RNA polymerase II-specific"/>
    <property type="evidence" value="ECO:0007669"/>
    <property type="project" value="TreeGrafter"/>
</dbReference>
<proteinExistence type="predicted"/>
<evidence type="ECO:0000313" key="7">
    <source>
        <dbReference type="EMBL" id="OXA38982.1"/>
    </source>
</evidence>
<evidence type="ECO:0000256" key="1">
    <source>
        <dbReference type="ARBA" id="ARBA00022723"/>
    </source>
</evidence>
<dbReference type="PROSITE" id="PS50157">
    <property type="entry name" value="ZINC_FINGER_C2H2_2"/>
    <property type="match status" value="3"/>
</dbReference>
<dbReference type="Pfam" id="PF00096">
    <property type="entry name" value="zf-C2H2"/>
    <property type="match status" value="1"/>
</dbReference>
<dbReference type="PROSITE" id="PS00028">
    <property type="entry name" value="ZINC_FINGER_C2H2_1"/>
    <property type="match status" value="2"/>
</dbReference>
<dbReference type="PANTHER" id="PTHR24408:SF58">
    <property type="entry name" value="TRANSCRIPTION FACTOR (TFIIIA), PUTATIVE (AFU_ORTHOLOGUE AFUA_1G05150)-RELATED"/>
    <property type="match status" value="1"/>
</dbReference>
<comment type="caution">
    <text evidence="7">The sequence shown here is derived from an EMBL/GenBank/DDBJ whole genome shotgun (WGS) entry which is preliminary data.</text>
</comment>
<gene>
    <name evidence="7" type="ORF">Fcan01_26271</name>
</gene>
<dbReference type="OrthoDB" id="428577at2759"/>
<evidence type="ECO:0000256" key="5">
    <source>
        <dbReference type="PROSITE-ProRule" id="PRU00042"/>
    </source>
</evidence>
<dbReference type="AlphaFoldDB" id="A0A226D090"/>
<keyword evidence="8" id="KW-1185">Reference proteome</keyword>
<dbReference type="GO" id="GO:0043565">
    <property type="term" value="F:sequence-specific DNA binding"/>
    <property type="evidence" value="ECO:0007669"/>
    <property type="project" value="TreeGrafter"/>
</dbReference>
<dbReference type="EMBL" id="LNIX01000042">
    <property type="protein sequence ID" value="OXA38982.1"/>
    <property type="molecule type" value="Genomic_DNA"/>
</dbReference>
<keyword evidence="1" id="KW-0479">Metal-binding</keyword>
<evidence type="ECO:0000259" key="6">
    <source>
        <dbReference type="PROSITE" id="PS50157"/>
    </source>
</evidence>
<keyword evidence="2" id="KW-0677">Repeat</keyword>
<accession>A0A226D090</accession>
<protein>
    <submittedName>
        <fullName evidence="7">Zinc finger protein Gfi-1b</fullName>
    </submittedName>
</protein>
<name>A0A226D090_FOLCA</name>
<dbReference type="Gene3D" id="3.30.160.60">
    <property type="entry name" value="Classic Zinc Finger"/>
    <property type="match status" value="1"/>
</dbReference>
<feature type="domain" description="C2H2-type" evidence="6">
    <location>
        <begin position="89"/>
        <end position="116"/>
    </location>
</feature>
<sequence length="603" mass="70061">MSGLKCNYCEQTFSRKRNLDRHLDTRRANENMCPKKRKTVRDEATGRPTYLCGKITCGLIFETAAERSVHEANHYAKCESDEQDALFCFKCDDCKKYFCEGRELERHKDQHRRDPSFVAREKRTDRQFLERDGTKVYTCEFCQKEFNSCGDANRHEFVSHADVPLLTTLTKQHFQHKSPLKPKHGFTPRALRPRNLAHSDMDTELDWMFQTYQLGKDIGDFIRDNPNQFNLYIGRDMTGSPDVSVRHQTGSSPLGEAADQDLVIVCLHREPFDGEWQEKTQQMRMFEACAIEVAMTDAEFKPVLGIPQYHVLNKQRERGEITHRSDKKLAKLFERGVTGFRWFCFEKECEGDCDAFIHPEWEKGQDLVVDMSRRAHRREVEEDDAMVDIPGPGTSKLTRPTSQDAIKSEVQRRIRHFRQEVKKHDPTHTVYTVITTDNQLFPPEKQSAVAICTNILEQEDKEMEIPVYTGVNGTEESERYHEDNEASSILKSVRTGRTAIQIGTQVFATRTLARKEEALRLLHSFLHMRFDTPNVKFNVLNIRMEWHSLLLCTDEEIKLAIRLAWIGIPPVTFGPLPPELKFPHGQYPVNLRRQVLDRNVKKI</sequence>
<dbReference type="Proteomes" id="UP000198287">
    <property type="component" value="Unassembled WGS sequence"/>
</dbReference>
<feature type="domain" description="C2H2-type" evidence="6">
    <location>
        <begin position="4"/>
        <end position="32"/>
    </location>
</feature>
<evidence type="ECO:0000313" key="8">
    <source>
        <dbReference type="Proteomes" id="UP000198287"/>
    </source>
</evidence>
<dbReference type="GO" id="GO:0005634">
    <property type="term" value="C:nucleus"/>
    <property type="evidence" value="ECO:0007669"/>
    <property type="project" value="TreeGrafter"/>
</dbReference>
<keyword evidence="3 5" id="KW-0863">Zinc-finger</keyword>
<dbReference type="GO" id="GO:0008270">
    <property type="term" value="F:zinc ion binding"/>
    <property type="evidence" value="ECO:0007669"/>
    <property type="project" value="UniProtKB-KW"/>
</dbReference>
<feature type="domain" description="C2H2-type" evidence="6">
    <location>
        <begin position="137"/>
        <end position="161"/>
    </location>
</feature>
<evidence type="ECO:0000256" key="2">
    <source>
        <dbReference type="ARBA" id="ARBA00022737"/>
    </source>
</evidence>
<dbReference type="PANTHER" id="PTHR24408">
    <property type="entry name" value="ZINC FINGER PROTEIN"/>
    <property type="match status" value="1"/>
</dbReference>